<name>A0ABS6VU33_9GAMM</name>
<dbReference type="InterPro" id="IPR012910">
    <property type="entry name" value="Plug_dom"/>
</dbReference>
<organism evidence="13 14">
    <name type="scientific">Zhongshania aquimaris</name>
    <dbReference type="NCBI Taxonomy" id="2857107"/>
    <lineage>
        <taxon>Bacteria</taxon>
        <taxon>Pseudomonadati</taxon>
        <taxon>Pseudomonadota</taxon>
        <taxon>Gammaproteobacteria</taxon>
        <taxon>Cellvibrionales</taxon>
        <taxon>Spongiibacteraceae</taxon>
        <taxon>Zhongshania</taxon>
    </lineage>
</organism>
<feature type="domain" description="TonB-dependent receptor-like beta-barrel" evidence="11">
    <location>
        <begin position="261"/>
        <end position="696"/>
    </location>
</feature>
<keyword evidence="2" id="KW-0410">Iron transport</keyword>
<keyword evidence="7" id="KW-0812">Transmembrane</keyword>
<proteinExistence type="inferred from homology"/>
<dbReference type="InterPro" id="IPR010105">
    <property type="entry name" value="TonB_sidphr_rcpt"/>
</dbReference>
<dbReference type="PANTHER" id="PTHR32552:SF82">
    <property type="entry name" value="FCUA PROTEIN"/>
    <property type="match status" value="1"/>
</dbReference>
<dbReference type="PROSITE" id="PS52016">
    <property type="entry name" value="TONB_DEPENDENT_REC_3"/>
    <property type="match status" value="1"/>
</dbReference>
<comment type="caution">
    <text evidence="13">The sequence shown here is derived from an EMBL/GenBank/DDBJ whole genome shotgun (WGS) entry which is preliminary data.</text>
</comment>
<dbReference type="PROSITE" id="PS01156">
    <property type="entry name" value="TONB_DEPENDENT_REC_2"/>
    <property type="match status" value="1"/>
</dbReference>
<feature type="short sequence motif" description="TonB C-terminal box" evidence="8">
    <location>
        <begin position="713"/>
        <end position="730"/>
    </location>
</feature>
<dbReference type="InterPro" id="IPR039426">
    <property type="entry name" value="TonB-dep_rcpt-like"/>
</dbReference>
<evidence type="ECO:0000256" key="8">
    <source>
        <dbReference type="PROSITE-ProRule" id="PRU10144"/>
    </source>
</evidence>
<protein>
    <submittedName>
        <fullName evidence="13">TonB-dependent receptor</fullName>
    </submittedName>
</protein>
<comment type="subcellular location">
    <subcellularLocation>
        <location evidence="7">Cell outer membrane</location>
        <topology evidence="7">Multi-pass membrane protein</topology>
    </subcellularLocation>
</comment>
<reference evidence="13" key="1">
    <citation type="submission" date="2021-07" db="EMBL/GenBank/DDBJ databases">
        <title>Zhongshania sp. CAU 1632 isolated from seawater.</title>
        <authorList>
            <person name="Kim W."/>
        </authorList>
    </citation>
    <scope>NUCLEOTIDE SEQUENCE</scope>
    <source>
        <strain evidence="13">CAU 1632</strain>
    </source>
</reference>
<evidence type="ECO:0000256" key="6">
    <source>
        <dbReference type="ARBA" id="ARBA00023170"/>
    </source>
</evidence>
<accession>A0ABS6VU33</accession>
<evidence type="ECO:0000256" key="3">
    <source>
        <dbReference type="ARBA" id="ARBA00023004"/>
    </source>
</evidence>
<keyword evidence="7 9" id="KW-0472">Membrane</keyword>
<keyword evidence="3" id="KW-0408">Iron</keyword>
<evidence type="ECO:0000259" key="11">
    <source>
        <dbReference type="Pfam" id="PF00593"/>
    </source>
</evidence>
<keyword evidence="7" id="KW-1134">Transmembrane beta strand</keyword>
<sequence length="730" mass="78418">MPAHLSGHRITKHALSVLLLSAGISPLLSYAQSEQKGDEKAVEEVLVSADGSQVLLLEAYPGGQVARGGRAGILGNLDMMDAPFTSSNFTNALIRDQQASSVADVLQNDPVVRVAKGFGNFQEVYIIRGFPIYSDDMTYNGLYGILPRQFVAAELLERVEVFRGANTFLNGASPGGSGVGGLVNLVPKRAQEEDLNLLTTGFTVGGEAYLAADIARRFGENQENGLRLNIVKRDGESGIRDQDRDLSVLAVGFDHEGENLRVSADMGFQDHRIDSPRPSVTPLGDIPKAPESDTNFAQPWTYTDEKQLFAVARAEYSLSASTELWAALGTRQGEEDNILSNPDAVDDSGLTSAYRFDNTREDSIYSTEIGMRTEFNTGDIGHRLILSASAYTLESKNAYAFSNFGGFAGSIYTPTTVSPPVADAFVGGELNSPKVTQETDTSSIAIADMMSFMADRLLITVGARYQKIENSNYNYNTGALNSDGKYSENAITPVLGIVYKASESLSLYGNYSEALLPGEIAPATALNNPGEALDPYRSSQIETGLKYDGGNIGGSVSIFTVEKPSGITQNNTFSDNGEQRNQGLELTVFGQAAENLRLLGGLTLIDSEQVNTATGATNGKEFVGVPKLQSNINVEWDVPNATGLTLDARAVYTSKQYTDAANSKEISSWTRLDAGARFNTTMAGKEVTLRGRVENLTNRNYWASVGGFPGSNYLVLGSPRNLVFSASVAF</sequence>
<dbReference type="PANTHER" id="PTHR32552">
    <property type="entry name" value="FERRICHROME IRON RECEPTOR-RELATED"/>
    <property type="match status" value="1"/>
</dbReference>
<dbReference type="EMBL" id="JAHWDQ010000003">
    <property type="protein sequence ID" value="MBW2941839.1"/>
    <property type="molecule type" value="Genomic_DNA"/>
</dbReference>
<dbReference type="RefSeq" id="WP_219044062.1">
    <property type="nucleotide sequence ID" value="NZ_JAHWDQ010000003.1"/>
</dbReference>
<evidence type="ECO:0000313" key="13">
    <source>
        <dbReference type="EMBL" id="MBW2941839.1"/>
    </source>
</evidence>
<comment type="similarity">
    <text evidence="1 7 9">Belongs to the TonB-dependent receptor family.</text>
</comment>
<feature type="domain" description="TonB-dependent receptor plug" evidence="12">
    <location>
        <begin position="79"/>
        <end position="176"/>
    </location>
</feature>
<keyword evidence="7" id="KW-0813">Transport</keyword>
<keyword evidence="14" id="KW-1185">Reference proteome</keyword>
<evidence type="ECO:0000256" key="2">
    <source>
        <dbReference type="ARBA" id="ARBA00022496"/>
    </source>
</evidence>
<dbReference type="Pfam" id="PF07715">
    <property type="entry name" value="Plug"/>
    <property type="match status" value="1"/>
</dbReference>
<keyword evidence="6 13" id="KW-0675">Receptor</keyword>
<evidence type="ECO:0000313" key="14">
    <source>
        <dbReference type="Proteomes" id="UP001166291"/>
    </source>
</evidence>
<evidence type="ECO:0000259" key="12">
    <source>
        <dbReference type="Pfam" id="PF07715"/>
    </source>
</evidence>
<evidence type="ECO:0000256" key="10">
    <source>
        <dbReference type="SAM" id="MobiDB-lite"/>
    </source>
</evidence>
<dbReference type="InterPro" id="IPR000531">
    <property type="entry name" value="Beta-barrel_TonB"/>
</dbReference>
<gene>
    <name evidence="13" type="ORF">KXJ70_13665</name>
</gene>
<evidence type="ECO:0000256" key="1">
    <source>
        <dbReference type="ARBA" id="ARBA00009810"/>
    </source>
</evidence>
<evidence type="ECO:0000256" key="7">
    <source>
        <dbReference type="PROSITE-ProRule" id="PRU01360"/>
    </source>
</evidence>
<dbReference type="CDD" id="cd01347">
    <property type="entry name" value="ligand_gated_channel"/>
    <property type="match status" value="1"/>
</dbReference>
<dbReference type="Pfam" id="PF00593">
    <property type="entry name" value="TonB_dep_Rec_b-barrel"/>
    <property type="match status" value="1"/>
</dbReference>
<dbReference type="NCBIfam" id="TIGR01783">
    <property type="entry name" value="TonB-siderophor"/>
    <property type="match status" value="1"/>
</dbReference>
<dbReference type="InterPro" id="IPR010917">
    <property type="entry name" value="TonB_rcpt_CS"/>
</dbReference>
<evidence type="ECO:0000256" key="9">
    <source>
        <dbReference type="RuleBase" id="RU003357"/>
    </source>
</evidence>
<keyword evidence="7" id="KW-0998">Cell outer membrane</keyword>
<dbReference type="Proteomes" id="UP001166291">
    <property type="component" value="Unassembled WGS sequence"/>
</dbReference>
<keyword evidence="4" id="KW-0406">Ion transport</keyword>
<evidence type="ECO:0000256" key="5">
    <source>
        <dbReference type="ARBA" id="ARBA00023077"/>
    </source>
</evidence>
<evidence type="ECO:0000256" key="4">
    <source>
        <dbReference type="ARBA" id="ARBA00023065"/>
    </source>
</evidence>
<keyword evidence="5 9" id="KW-0798">TonB box</keyword>
<feature type="region of interest" description="Disordered" evidence="10">
    <location>
        <begin position="269"/>
        <end position="297"/>
    </location>
</feature>